<dbReference type="InterPro" id="IPR001451">
    <property type="entry name" value="Hexapep"/>
</dbReference>
<dbReference type="InterPro" id="IPR018357">
    <property type="entry name" value="Hexapep_transf_CS"/>
</dbReference>
<evidence type="ECO:0000256" key="4">
    <source>
        <dbReference type="ARBA" id="ARBA00022679"/>
    </source>
</evidence>
<comment type="catalytic activity">
    <reaction evidence="8">
        <text>chloramphenicol + acetyl-CoA = chloramphenicol 3-acetate + CoA</text>
        <dbReference type="Rhea" id="RHEA:18421"/>
        <dbReference type="ChEBI" id="CHEBI:16730"/>
        <dbReference type="ChEBI" id="CHEBI:17698"/>
        <dbReference type="ChEBI" id="CHEBI:57287"/>
        <dbReference type="ChEBI" id="CHEBI:57288"/>
        <dbReference type="EC" id="2.3.1.28"/>
    </reaction>
</comment>
<dbReference type="EC" id="2.3.1.28" evidence="2"/>
<keyword evidence="4" id="KW-0808">Transferase</keyword>
<dbReference type="Proteomes" id="UP000572722">
    <property type="component" value="Unassembled WGS sequence"/>
</dbReference>
<reference evidence="9 10" key="1">
    <citation type="submission" date="2019-08" db="EMBL/GenBank/DDBJ databases">
        <title>Draft genome sequencing and comparative genomics of hatchery-associated Vibrios.</title>
        <authorList>
            <person name="Kehlet-Delgado H."/>
            <person name="Mueller R.S."/>
        </authorList>
    </citation>
    <scope>NUCLEOTIDE SEQUENCE [LARGE SCALE GENOMIC DNA]</scope>
    <source>
        <strain evidence="9 10">01-65-5-1</strain>
    </source>
</reference>
<dbReference type="EMBL" id="VTXO01000001">
    <property type="protein sequence ID" value="NOI79500.1"/>
    <property type="molecule type" value="Genomic_DNA"/>
</dbReference>
<keyword evidence="6" id="KW-0046">Antibiotic resistance</keyword>
<evidence type="ECO:0000256" key="5">
    <source>
        <dbReference type="ARBA" id="ARBA00022737"/>
    </source>
</evidence>
<comment type="similarity">
    <text evidence="1">Belongs to the transferase hexapeptide repeat family.</text>
</comment>
<dbReference type="InterPro" id="IPR011004">
    <property type="entry name" value="Trimer_LpxA-like_sf"/>
</dbReference>
<evidence type="ECO:0000256" key="8">
    <source>
        <dbReference type="ARBA" id="ARBA00047633"/>
    </source>
</evidence>
<name>A0AAE5EVM2_9VIBR</name>
<dbReference type="GO" id="GO:0046677">
    <property type="term" value="P:response to antibiotic"/>
    <property type="evidence" value="ECO:0007669"/>
    <property type="project" value="UniProtKB-KW"/>
</dbReference>
<dbReference type="InterPro" id="IPR050179">
    <property type="entry name" value="Trans_hexapeptide_repeat"/>
</dbReference>
<dbReference type="Pfam" id="PF00132">
    <property type="entry name" value="Hexapep"/>
    <property type="match status" value="1"/>
</dbReference>
<dbReference type="PANTHER" id="PTHR43300">
    <property type="entry name" value="ACETYLTRANSFERASE"/>
    <property type="match status" value="1"/>
</dbReference>
<evidence type="ECO:0000256" key="3">
    <source>
        <dbReference type="ARBA" id="ARBA00020291"/>
    </source>
</evidence>
<protein>
    <recommendedName>
        <fullName evidence="3">Chloramphenicol acetyltransferase</fullName>
        <ecNumber evidence="2">2.3.1.28</ecNumber>
    </recommendedName>
</protein>
<evidence type="ECO:0000256" key="2">
    <source>
        <dbReference type="ARBA" id="ARBA00013235"/>
    </source>
</evidence>
<sequence>MTKKHWSKFQLLHQVVSNKNIHVKGTHSYYSDCWDNGFEESVVRYLHGDEISRQWEPRWEIDQLYIGDYVCIAAEAVILMGGNHNHRVDCFCLYPFLEDVERSYQSKGDTIIHDGVWIGMRAMIMPGVTIGEGAVIAANSAVTKDVEPYAVVGGNPAKHIKYRFEPEKIAKLLEMGIYQWPEEKFSALQNLLAQADFDLLEIAVNKYDQKHDK</sequence>
<dbReference type="RefSeq" id="WP_171320252.1">
    <property type="nucleotide sequence ID" value="NZ_VTXO01000001.1"/>
</dbReference>
<evidence type="ECO:0000313" key="9">
    <source>
        <dbReference type="EMBL" id="NOI79500.1"/>
    </source>
</evidence>
<evidence type="ECO:0000256" key="7">
    <source>
        <dbReference type="ARBA" id="ARBA00023315"/>
    </source>
</evidence>
<dbReference type="PANTHER" id="PTHR43300:SF12">
    <property type="entry name" value="CHLORAMPHENICOL ACETYLTRANSFERASE"/>
    <property type="match status" value="1"/>
</dbReference>
<dbReference type="PROSITE" id="PS00101">
    <property type="entry name" value="HEXAPEP_TRANSFERASES"/>
    <property type="match status" value="1"/>
</dbReference>
<proteinExistence type="inferred from homology"/>
<organism evidence="9 10">
    <name type="scientific">Vibrio tubiashii</name>
    <dbReference type="NCBI Taxonomy" id="29498"/>
    <lineage>
        <taxon>Bacteria</taxon>
        <taxon>Pseudomonadati</taxon>
        <taxon>Pseudomonadota</taxon>
        <taxon>Gammaproteobacteria</taxon>
        <taxon>Vibrionales</taxon>
        <taxon>Vibrionaceae</taxon>
        <taxon>Vibrio</taxon>
        <taxon>Vibrio oreintalis group</taxon>
    </lineage>
</organism>
<dbReference type="AlphaFoldDB" id="A0AAE5EVM2"/>
<keyword evidence="7" id="KW-0012">Acyltransferase</keyword>
<evidence type="ECO:0000256" key="6">
    <source>
        <dbReference type="ARBA" id="ARBA00023251"/>
    </source>
</evidence>
<dbReference type="Gene3D" id="2.160.10.10">
    <property type="entry name" value="Hexapeptide repeat proteins"/>
    <property type="match status" value="1"/>
</dbReference>
<dbReference type="SUPFAM" id="SSF51161">
    <property type="entry name" value="Trimeric LpxA-like enzymes"/>
    <property type="match status" value="1"/>
</dbReference>
<dbReference type="GO" id="GO:0008811">
    <property type="term" value="F:chloramphenicol O-acetyltransferase activity"/>
    <property type="evidence" value="ECO:0007669"/>
    <property type="project" value="UniProtKB-EC"/>
</dbReference>
<accession>A0AAE5EVM2</accession>
<gene>
    <name evidence="9" type="ORF">F0237_02410</name>
</gene>
<dbReference type="CDD" id="cd03349">
    <property type="entry name" value="LbH_XAT"/>
    <property type="match status" value="1"/>
</dbReference>
<evidence type="ECO:0000256" key="1">
    <source>
        <dbReference type="ARBA" id="ARBA00007274"/>
    </source>
</evidence>
<evidence type="ECO:0000313" key="10">
    <source>
        <dbReference type="Proteomes" id="UP000572722"/>
    </source>
</evidence>
<keyword evidence="5" id="KW-0677">Repeat</keyword>
<comment type="caution">
    <text evidence="9">The sequence shown here is derived from an EMBL/GenBank/DDBJ whole genome shotgun (WGS) entry which is preliminary data.</text>
</comment>